<organism evidence="2 3">
    <name type="scientific">Stappia albiluteola</name>
    <dbReference type="NCBI Taxonomy" id="2758565"/>
    <lineage>
        <taxon>Bacteria</taxon>
        <taxon>Pseudomonadati</taxon>
        <taxon>Pseudomonadota</taxon>
        <taxon>Alphaproteobacteria</taxon>
        <taxon>Hyphomicrobiales</taxon>
        <taxon>Stappiaceae</taxon>
        <taxon>Stappia</taxon>
    </lineage>
</organism>
<proteinExistence type="predicted"/>
<dbReference type="EMBL" id="JACFXV010000043">
    <property type="protein sequence ID" value="MBA5776451.1"/>
    <property type="molecule type" value="Genomic_DNA"/>
</dbReference>
<dbReference type="AlphaFoldDB" id="A0A839AAL4"/>
<keyword evidence="3" id="KW-1185">Reference proteome</keyword>
<feature type="region of interest" description="Disordered" evidence="1">
    <location>
        <begin position="77"/>
        <end position="100"/>
    </location>
</feature>
<dbReference type="RefSeq" id="WP_182162865.1">
    <property type="nucleotide sequence ID" value="NZ_JACFXV010000043.1"/>
</dbReference>
<name>A0A839AAL4_9HYPH</name>
<comment type="caution">
    <text evidence="2">The sequence shown here is derived from an EMBL/GenBank/DDBJ whole genome shotgun (WGS) entry which is preliminary data.</text>
</comment>
<gene>
    <name evidence="2" type="ORF">H2509_04840</name>
</gene>
<reference evidence="2 3" key="1">
    <citation type="submission" date="2020-07" db="EMBL/GenBank/DDBJ databases">
        <title>Stappia sp., F7233, whole genome shotgun sequencing project.</title>
        <authorList>
            <person name="Jiang S."/>
            <person name="Liu Z.W."/>
            <person name="Du Z.J."/>
        </authorList>
    </citation>
    <scope>NUCLEOTIDE SEQUENCE [LARGE SCALE GENOMIC DNA]</scope>
    <source>
        <strain evidence="2 3">F7233</strain>
    </source>
</reference>
<sequence>MGEARIRSDRLDGIEWHWVDDRVSVATSGGVTLVVRQISAREDGVNWQPWAIGEGEGAALTDKPAGLNEARRAAAMLSHSLGRPRDAGIRPEDLNASNDD</sequence>
<accession>A0A839AAL4</accession>
<dbReference type="Proteomes" id="UP000541109">
    <property type="component" value="Unassembled WGS sequence"/>
</dbReference>
<protein>
    <submittedName>
        <fullName evidence="2">Uncharacterized protein</fullName>
    </submittedName>
</protein>
<evidence type="ECO:0000313" key="2">
    <source>
        <dbReference type="EMBL" id="MBA5776451.1"/>
    </source>
</evidence>
<feature type="compositionally biased region" description="Basic and acidic residues" evidence="1">
    <location>
        <begin position="83"/>
        <end position="93"/>
    </location>
</feature>
<evidence type="ECO:0000256" key="1">
    <source>
        <dbReference type="SAM" id="MobiDB-lite"/>
    </source>
</evidence>
<evidence type="ECO:0000313" key="3">
    <source>
        <dbReference type="Proteomes" id="UP000541109"/>
    </source>
</evidence>